<dbReference type="Proteomes" id="UP000295313">
    <property type="component" value="Unassembled WGS sequence"/>
</dbReference>
<name>A0A4R8IAM9_9FLAO</name>
<accession>A0A4R8IAM9</accession>
<protein>
    <submittedName>
        <fullName evidence="1">Uncharacterized protein</fullName>
    </submittedName>
</protein>
<reference evidence="1 2" key="1">
    <citation type="submission" date="2019-03" db="EMBL/GenBank/DDBJ databases">
        <title>Genomic Encyclopedia of Type Strains, Phase III (KMG-III): the genomes of soil and plant-associated and newly described type strains.</title>
        <authorList>
            <person name="Whitman W."/>
        </authorList>
    </citation>
    <scope>NUCLEOTIDE SEQUENCE [LARGE SCALE GENOMIC DNA]</scope>
    <source>
        <strain evidence="1 2">CGMCC 1.12802</strain>
    </source>
</reference>
<dbReference type="OrthoDB" id="799937at2"/>
<keyword evidence="2" id="KW-1185">Reference proteome</keyword>
<evidence type="ECO:0000313" key="2">
    <source>
        <dbReference type="Proteomes" id="UP000295313"/>
    </source>
</evidence>
<dbReference type="InterPro" id="IPR009057">
    <property type="entry name" value="Homeodomain-like_sf"/>
</dbReference>
<sequence length="142" mass="17016">MSLKNIHIGKLIEKRVSEVQMTNERICKSLNCTDLELLNIYDSDNLNTEMLLKLSKLLQYDFFRIFSQHLILFSPLPKPNKEANMKKEKSKLPQFRKNIYTQEIIFFILELIEKEEKSIAQIINDYQIPKTTLYKWINKYKI</sequence>
<proteinExistence type="predicted"/>
<dbReference type="SUPFAM" id="SSF46689">
    <property type="entry name" value="Homeodomain-like"/>
    <property type="match status" value="1"/>
</dbReference>
<dbReference type="EMBL" id="SOEO01000001">
    <property type="protein sequence ID" value="TDX86714.1"/>
    <property type="molecule type" value="Genomic_DNA"/>
</dbReference>
<comment type="caution">
    <text evidence="1">The sequence shown here is derived from an EMBL/GenBank/DDBJ whole genome shotgun (WGS) entry which is preliminary data.</text>
</comment>
<dbReference type="Gene3D" id="1.10.10.60">
    <property type="entry name" value="Homeodomain-like"/>
    <property type="match status" value="1"/>
</dbReference>
<dbReference type="RefSeq" id="WP_133943360.1">
    <property type="nucleotide sequence ID" value="NZ_SOEO01000001.1"/>
</dbReference>
<evidence type="ECO:0000313" key="1">
    <source>
        <dbReference type="EMBL" id="TDX86714.1"/>
    </source>
</evidence>
<organism evidence="1 2">
    <name type="scientific">Epilithonimonas xixisoli</name>
    <dbReference type="NCBI Taxonomy" id="1476462"/>
    <lineage>
        <taxon>Bacteria</taxon>
        <taxon>Pseudomonadati</taxon>
        <taxon>Bacteroidota</taxon>
        <taxon>Flavobacteriia</taxon>
        <taxon>Flavobacteriales</taxon>
        <taxon>Weeksellaceae</taxon>
        <taxon>Chryseobacterium group</taxon>
        <taxon>Epilithonimonas</taxon>
    </lineage>
</organism>
<gene>
    <name evidence="1" type="ORF">B0I22_0863</name>
</gene>
<dbReference type="AlphaFoldDB" id="A0A4R8IAM9"/>